<dbReference type="EMBL" id="CAKOAT010835154">
    <property type="protein sequence ID" value="CAH8389459.1"/>
    <property type="molecule type" value="Genomic_DNA"/>
</dbReference>
<protein>
    <submittedName>
        <fullName evidence="2">Uncharacterized protein</fullName>
    </submittedName>
</protein>
<dbReference type="Proteomes" id="UP001642260">
    <property type="component" value="Unassembled WGS sequence"/>
</dbReference>
<reference evidence="2 3" key="1">
    <citation type="submission" date="2022-03" db="EMBL/GenBank/DDBJ databases">
        <authorList>
            <person name="Macdonald S."/>
            <person name="Ahmed S."/>
            <person name="Newling K."/>
        </authorList>
    </citation>
    <scope>NUCLEOTIDE SEQUENCE [LARGE SCALE GENOMIC DNA]</scope>
</reference>
<evidence type="ECO:0000313" key="3">
    <source>
        <dbReference type="Proteomes" id="UP001642260"/>
    </source>
</evidence>
<evidence type="ECO:0000256" key="1">
    <source>
        <dbReference type="SAM" id="SignalP"/>
    </source>
</evidence>
<comment type="caution">
    <text evidence="2">The sequence shown here is derived from an EMBL/GenBank/DDBJ whole genome shotgun (WGS) entry which is preliminary data.</text>
</comment>
<accession>A0ABC8M1G8</accession>
<dbReference type="AlphaFoldDB" id="A0ABC8M1G8"/>
<organism evidence="2 3">
    <name type="scientific">Eruca vesicaria subsp. sativa</name>
    <name type="common">Garden rocket</name>
    <name type="synonym">Eruca sativa</name>
    <dbReference type="NCBI Taxonomy" id="29727"/>
    <lineage>
        <taxon>Eukaryota</taxon>
        <taxon>Viridiplantae</taxon>
        <taxon>Streptophyta</taxon>
        <taxon>Embryophyta</taxon>
        <taxon>Tracheophyta</taxon>
        <taxon>Spermatophyta</taxon>
        <taxon>Magnoliopsida</taxon>
        <taxon>eudicotyledons</taxon>
        <taxon>Gunneridae</taxon>
        <taxon>Pentapetalae</taxon>
        <taxon>rosids</taxon>
        <taxon>malvids</taxon>
        <taxon>Brassicales</taxon>
        <taxon>Brassicaceae</taxon>
        <taxon>Brassiceae</taxon>
        <taxon>Eruca</taxon>
    </lineage>
</organism>
<proteinExistence type="predicted"/>
<name>A0ABC8M1G8_ERUVS</name>
<feature type="chain" id="PRO_5044740583" evidence="1">
    <location>
        <begin position="17"/>
        <end position="111"/>
    </location>
</feature>
<keyword evidence="3" id="KW-1185">Reference proteome</keyword>
<sequence>MISCITFHCYCLLCFGFDLSGFNESMDVFYCRWGRIWWLREILGEMRCLLKLGKRNGLTKSGVTCSGGAEQLCHILWSPHTGKRNPETLSECVESKRVYDAIINNSYPVLS</sequence>
<evidence type="ECO:0000313" key="2">
    <source>
        <dbReference type="EMBL" id="CAH8389459.1"/>
    </source>
</evidence>
<feature type="signal peptide" evidence="1">
    <location>
        <begin position="1"/>
        <end position="16"/>
    </location>
</feature>
<keyword evidence="1" id="KW-0732">Signal</keyword>
<gene>
    <name evidence="2" type="ORF">ERUC_LOCUS41942</name>
</gene>